<dbReference type="Proteomes" id="UP000187209">
    <property type="component" value="Unassembled WGS sequence"/>
</dbReference>
<organism evidence="2 3">
    <name type="scientific">Stentor coeruleus</name>
    <dbReference type="NCBI Taxonomy" id="5963"/>
    <lineage>
        <taxon>Eukaryota</taxon>
        <taxon>Sar</taxon>
        <taxon>Alveolata</taxon>
        <taxon>Ciliophora</taxon>
        <taxon>Postciliodesmatophora</taxon>
        <taxon>Heterotrichea</taxon>
        <taxon>Heterotrichida</taxon>
        <taxon>Stentoridae</taxon>
        <taxon>Stentor</taxon>
    </lineage>
</organism>
<feature type="coiled-coil region" evidence="1">
    <location>
        <begin position="130"/>
        <end position="157"/>
    </location>
</feature>
<comment type="caution">
    <text evidence="2">The sequence shown here is derived from an EMBL/GenBank/DDBJ whole genome shotgun (WGS) entry which is preliminary data.</text>
</comment>
<evidence type="ECO:0000313" key="2">
    <source>
        <dbReference type="EMBL" id="OMJ89023.1"/>
    </source>
</evidence>
<accession>A0A1R2CJ51</accession>
<dbReference type="AlphaFoldDB" id="A0A1R2CJ51"/>
<sequence length="419" mass="48151">MESDLVSQMRSELGDYVKAKILKHYSLSQNNSLTAKEIKIVKEKLATPKKSKLGKKTLFLVKKSKPKFLFSSKGKDRHMSISEDKPKIKLTSSTQHVKTDSSLGNTFDLKAQLINQENNIKGLRSELEIYKKYKSLADSLQIELATAKETLKMYESTFGIIIGKNLVSSTNENNQKTEKHEIRSESAWPKNEKITMKNIEKNKVKNQEPQSPEKKPGIIGLLIKKIAEDCSMHNGNYDLEMKSLQEQCHNYKMLYESESLKTSKLQNDICFLKKELELLTNFTDNPNSMQLLQNKNIEYINLCLKNADSVFEKTIEIKAIQEQKDKILKEFLKKQEDVKEIPCLRQHITTLLELLRNLRSNIKKVADEHRSNEKDQEIDSKNDIVDKISKIAENSKINLIDNMKLMLAGAFIGKNNNII</sequence>
<evidence type="ECO:0000313" key="3">
    <source>
        <dbReference type="Proteomes" id="UP000187209"/>
    </source>
</evidence>
<keyword evidence="3" id="KW-1185">Reference proteome</keyword>
<reference evidence="2 3" key="1">
    <citation type="submission" date="2016-11" db="EMBL/GenBank/DDBJ databases">
        <title>The macronuclear genome of Stentor coeruleus: a giant cell with tiny introns.</title>
        <authorList>
            <person name="Slabodnick M."/>
            <person name="Ruby J.G."/>
            <person name="Reiff S.B."/>
            <person name="Swart E.C."/>
            <person name="Gosai S."/>
            <person name="Prabakaran S."/>
            <person name="Witkowska E."/>
            <person name="Larue G.E."/>
            <person name="Fisher S."/>
            <person name="Freeman R.M."/>
            <person name="Gunawardena J."/>
            <person name="Chu W."/>
            <person name="Stover N.A."/>
            <person name="Gregory B.D."/>
            <person name="Nowacki M."/>
            <person name="Derisi J."/>
            <person name="Roy S.W."/>
            <person name="Marshall W.F."/>
            <person name="Sood P."/>
        </authorList>
    </citation>
    <scope>NUCLEOTIDE SEQUENCE [LARGE SCALE GENOMIC DNA]</scope>
    <source>
        <strain evidence="2">WM001</strain>
    </source>
</reference>
<keyword evidence="1" id="KW-0175">Coiled coil</keyword>
<name>A0A1R2CJ51_9CILI</name>
<protein>
    <submittedName>
        <fullName evidence="2">Uncharacterized protein</fullName>
    </submittedName>
</protein>
<proteinExistence type="predicted"/>
<gene>
    <name evidence="2" type="ORF">SteCoe_8946</name>
</gene>
<feature type="coiled-coil region" evidence="1">
    <location>
        <begin position="348"/>
        <end position="375"/>
    </location>
</feature>
<evidence type="ECO:0000256" key="1">
    <source>
        <dbReference type="SAM" id="Coils"/>
    </source>
</evidence>
<dbReference type="EMBL" id="MPUH01000136">
    <property type="protein sequence ID" value="OMJ89023.1"/>
    <property type="molecule type" value="Genomic_DNA"/>
</dbReference>